<dbReference type="InterPro" id="IPR011006">
    <property type="entry name" value="CheY-like_superfamily"/>
</dbReference>
<feature type="domain" description="HD-GYP" evidence="3">
    <location>
        <begin position="147"/>
        <end position="344"/>
    </location>
</feature>
<dbReference type="SMART" id="SM00471">
    <property type="entry name" value="HDc"/>
    <property type="match status" value="1"/>
</dbReference>
<dbReference type="SUPFAM" id="SSF109604">
    <property type="entry name" value="HD-domain/PDEase-like"/>
    <property type="match status" value="1"/>
</dbReference>
<feature type="domain" description="Response regulatory" evidence="2">
    <location>
        <begin position="2"/>
        <end position="120"/>
    </location>
</feature>
<evidence type="ECO:0000256" key="1">
    <source>
        <dbReference type="PROSITE-ProRule" id="PRU00169"/>
    </source>
</evidence>
<dbReference type="PANTHER" id="PTHR45228:SF1">
    <property type="entry name" value="CYCLIC DI-GMP PHOSPHODIESTERASE TM_0186"/>
    <property type="match status" value="1"/>
</dbReference>
<dbReference type="InterPro" id="IPR052020">
    <property type="entry name" value="Cyclic_di-GMP/3'3'-cGAMP_PDE"/>
</dbReference>
<dbReference type="CDD" id="cd00077">
    <property type="entry name" value="HDc"/>
    <property type="match status" value="1"/>
</dbReference>
<dbReference type="EMBL" id="JWIT01000005">
    <property type="protein sequence ID" value="KJF73719.1"/>
    <property type="molecule type" value="Genomic_DNA"/>
</dbReference>
<dbReference type="Pfam" id="PF00072">
    <property type="entry name" value="Response_reg"/>
    <property type="match status" value="1"/>
</dbReference>
<evidence type="ECO:0000313" key="4">
    <source>
        <dbReference type="EMBL" id="KJF73719.1"/>
    </source>
</evidence>
<evidence type="ECO:0000259" key="2">
    <source>
        <dbReference type="PROSITE" id="PS50110"/>
    </source>
</evidence>
<evidence type="ECO:0000313" key="5">
    <source>
        <dbReference type="Proteomes" id="UP000032564"/>
    </source>
</evidence>
<reference evidence="4 5" key="1">
    <citation type="submission" date="2014-12" db="EMBL/GenBank/DDBJ databases">
        <authorList>
            <person name="Kuzmanovic N."/>
            <person name="Pulawska J."/>
            <person name="Obradovic A."/>
        </authorList>
    </citation>
    <scope>NUCLEOTIDE SEQUENCE [LARGE SCALE GENOMIC DNA]</scope>
    <source>
        <strain evidence="4 5">KFB 330</strain>
    </source>
</reference>
<feature type="modified residue" description="4-aspartylphosphate" evidence="1">
    <location>
        <position position="53"/>
    </location>
</feature>
<comment type="caution">
    <text evidence="4">The sequence shown here is derived from an EMBL/GenBank/DDBJ whole genome shotgun (WGS) entry which is preliminary data.</text>
</comment>
<dbReference type="PROSITE" id="PS51832">
    <property type="entry name" value="HD_GYP"/>
    <property type="match status" value="1"/>
</dbReference>
<keyword evidence="5" id="KW-1185">Reference proteome</keyword>
<name>A0ABR5D9W7_9HYPH</name>
<dbReference type="InterPro" id="IPR037522">
    <property type="entry name" value="HD_GYP_dom"/>
</dbReference>
<dbReference type="Proteomes" id="UP000032564">
    <property type="component" value="Unassembled WGS sequence"/>
</dbReference>
<evidence type="ECO:0000259" key="3">
    <source>
        <dbReference type="PROSITE" id="PS51832"/>
    </source>
</evidence>
<dbReference type="InterPro" id="IPR001789">
    <property type="entry name" value="Sig_transdc_resp-reg_receiver"/>
</dbReference>
<dbReference type="Gene3D" id="1.10.3210.10">
    <property type="entry name" value="Hypothetical protein af1432"/>
    <property type="match status" value="1"/>
</dbReference>
<gene>
    <name evidence="4" type="ORF">RP75_10370</name>
</gene>
<dbReference type="PANTHER" id="PTHR45228">
    <property type="entry name" value="CYCLIC DI-GMP PHOSPHODIESTERASE TM_0186-RELATED"/>
    <property type="match status" value="1"/>
</dbReference>
<dbReference type="InterPro" id="IPR003607">
    <property type="entry name" value="HD/PDEase_dom"/>
</dbReference>
<protein>
    <submittedName>
        <fullName evidence="4">Transcriptional regulator</fullName>
    </submittedName>
</protein>
<dbReference type="SMART" id="SM00448">
    <property type="entry name" value="REC"/>
    <property type="match status" value="1"/>
</dbReference>
<dbReference type="RefSeq" id="WP_045017912.1">
    <property type="nucleotide sequence ID" value="NZ_CP166104.1"/>
</dbReference>
<dbReference type="SUPFAM" id="SSF52172">
    <property type="entry name" value="CheY-like"/>
    <property type="match status" value="1"/>
</dbReference>
<dbReference type="Pfam" id="PF13487">
    <property type="entry name" value="HD_5"/>
    <property type="match status" value="1"/>
</dbReference>
<proteinExistence type="predicted"/>
<dbReference type="PROSITE" id="PS50110">
    <property type="entry name" value="RESPONSE_REGULATORY"/>
    <property type="match status" value="1"/>
</dbReference>
<dbReference type="Gene3D" id="3.40.50.2300">
    <property type="match status" value="1"/>
</dbReference>
<sequence>MQIVLVDDSKSILVALNATIRELSDVRNIVEFTDPTEALEFCRHNAVDLLVVDYTMPKYNGIQLLKALNAYEHFSHVPVIMITSERGRPILIEAIETGVTEFIHKPFDPVELKARVRNLLALRKAQCDLAGQASRLVDEVRKATRQLAAREEEIIWRLARAIEFRDGHTGDHISRVAQISMLMAKDLGLDDEHCRMIYLAAPLHDVGKIGISDSVLLKPGRLTPDEITEMRKHVGIGVQILENGSSDLLRIAEAIAGGHHEKWDGTGYPHGLSGGRIPLEARIVAIADVFEALCSERPYKKAWSAEEAYAHVVAQSGSHFDPACVAAFQRQWILIERLMTGHEVLEIEVPSLEMPDEPEEQSIKVDGRKDIEAVWEVPHV</sequence>
<accession>A0ABR5D9W7</accession>
<keyword evidence="1" id="KW-0597">Phosphoprotein</keyword>
<organism evidence="4 5">
    <name type="scientific">Agrobacterium arsenijevicii</name>
    <dbReference type="NCBI Taxonomy" id="1585697"/>
    <lineage>
        <taxon>Bacteria</taxon>
        <taxon>Pseudomonadati</taxon>
        <taxon>Pseudomonadota</taxon>
        <taxon>Alphaproteobacteria</taxon>
        <taxon>Hyphomicrobiales</taxon>
        <taxon>Rhizobiaceae</taxon>
        <taxon>Rhizobium/Agrobacterium group</taxon>
        <taxon>Agrobacterium</taxon>
    </lineage>
</organism>